<evidence type="ECO:0000313" key="1">
    <source>
        <dbReference type="EMBL" id="KAF0511005.1"/>
    </source>
</evidence>
<dbReference type="OrthoDB" id="2434709at2759"/>
<reference evidence="1 2" key="1">
    <citation type="journal article" date="2019" name="Environ. Microbiol.">
        <title>At the nexus of three kingdoms: the genome of the mycorrhizal fungus Gigaspora margarita provides insights into plant, endobacterial and fungal interactions.</title>
        <authorList>
            <person name="Venice F."/>
            <person name="Ghignone S."/>
            <person name="Salvioli di Fossalunga A."/>
            <person name="Amselem J."/>
            <person name="Novero M."/>
            <person name="Xianan X."/>
            <person name="Sedzielewska Toro K."/>
            <person name="Morin E."/>
            <person name="Lipzen A."/>
            <person name="Grigoriev I.V."/>
            <person name="Henrissat B."/>
            <person name="Martin F.M."/>
            <person name="Bonfante P."/>
        </authorList>
    </citation>
    <scope>NUCLEOTIDE SEQUENCE [LARGE SCALE GENOMIC DNA]</scope>
    <source>
        <strain evidence="1 2">BEG34</strain>
    </source>
</reference>
<keyword evidence="2" id="KW-1185">Reference proteome</keyword>
<sequence length="93" mass="10900">MTSNSDNSYVEISIEDAPDKNQNKEILEIVCSPNLKHIAELQEDNHISLWSFYWSRKLSTDGKPIHIDNMIELQYFKQIYITLKGTLVYDVEH</sequence>
<name>A0A8H4ALT9_GIGMA</name>
<organism evidence="1 2">
    <name type="scientific">Gigaspora margarita</name>
    <dbReference type="NCBI Taxonomy" id="4874"/>
    <lineage>
        <taxon>Eukaryota</taxon>
        <taxon>Fungi</taxon>
        <taxon>Fungi incertae sedis</taxon>
        <taxon>Mucoromycota</taxon>
        <taxon>Glomeromycotina</taxon>
        <taxon>Glomeromycetes</taxon>
        <taxon>Diversisporales</taxon>
        <taxon>Gigasporaceae</taxon>
        <taxon>Gigaspora</taxon>
    </lineage>
</organism>
<protein>
    <submittedName>
        <fullName evidence="1">Uncharacterized protein</fullName>
    </submittedName>
</protein>
<dbReference type="AlphaFoldDB" id="A0A8H4ALT9"/>
<evidence type="ECO:0000313" key="2">
    <source>
        <dbReference type="Proteomes" id="UP000439903"/>
    </source>
</evidence>
<comment type="caution">
    <text evidence="1">The sequence shown here is derived from an EMBL/GenBank/DDBJ whole genome shotgun (WGS) entry which is preliminary data.</text>
</comment>
<accession>A0A8H4ALT9</accession>
<gene>
    <name evidence="1" type="ORF">F8M41_018351</name>
</gene>
<dbReference type="EMBL" id="WTPW01000443">
    <property type="protein sequence ID" value="KAF0511005.1"/>
    <property type="molecule type" value="Genomic_DNA"/>
</dbReference>
<proteinExistence type="predicted"/>
<dbReference type="Proteomes" id="UP000439903">
    <property type="component" value="Unassembled WGS sequence"/>
</dbReference>